<keyword evidence="1" id="KW-0813">Transport</keyword>
<organism evidence="6 7">
    <name type="scientific">Actinacidiphila paucisporea</name>
    <dbReference type="NCBI Taxonomy" id="310782"/>
    <lineage>
        <taxon>Bacteria</taxon>
        <taxon>Bacillati</taxon>
        <taxon>Actinomycetota</taxon>
        <taxon>Actinomycetes</taxon>
        <taxon>Kitasatosporales</taxon>
        <taxon>Streptomycetaceae</taxon>
        <taxon>Actinacidiphila</taxon>
    </lineage>
</organism>
<dbReference type="Pfam" id="PF00005">
    <property type="entry name" value="ABC_tran"/>
    <property type="match status" value="1"/>
</dbReference>
<dbReference type="OrthoDB" id="4310860at2"/>
<evidence type="ECO:0000259" key="5">
    <source>
        <dbReference type="PROSITE" id="PS50893"/>
    </source>
</evidence>
<dbReference type="GO" id="GO:0005524">
    <property type="term" value="F:ATP binding"/>
    <property type="evidence" value="ECO:0007669"/>
    <property type="project" value="UniProtKB-KW"/>
</dbReference>
<dbReference type="InterPro" id="IPR003439">
    <property type="entry name" value="ABC_transporter-like_ATP-bd"/>
</dbReference>
<evidence type="ECO:0000256" key="2">
    <source>
        <dbReference type="ARBA" id="ARBA00022741"/>
    </source>
</evidence>
<reference evidence="6 7" key="1">
    <citation type="submission" date="2016-11" db="EMBL/GenBank/DDBJ databases">
        <authorList>
            <person name="Jaros S."/>
            <person name="Januszkiewicz K."/>
            <person name="Wedrychowicz H."/>
        </authorList>
    </citation>
    <scope>NUCLEOTIDE SEQUENCE [LARGE SCALE GENOMIC DNA]</scope>
    <source>
        <strain evidence="6 7">CGMCC 4.2025</strain>
    </source>
</reference>
<dbReference type="InterPro" id="IPR017871">
    <property type="entry name" value="ABC_transporter-like_CS"/>
</dbReference>
<dbReference type="PROSITE" id="PS00211">
    <property type="entry name" value="ABC_TRANSPORTER_1"/>
    <property type="match status" value="1"/>
</dbReference>
<dbReference type="Proteomes" id="UP000184111">
    <property type="component" value="Unassembled WGS sequence"/>
</dbReference>
<dbReference type="GO" id="GO:0016887">
    <property type="term" value="F:ATP hydrolysis activity"/>
    <property type="evidence" value="ECO:0007669"/>
    <property type="project" value="InterPro"/>
</dbReference>
<dbReference type="EMBL" id="FRBI01000015">
    <property type="protein sequence ID" value="SHM84736.1"/>
    <property type="molecule type" value="Genomic_DNA"/>
</dbReference>
<dbReference type="InterPro" id="IPR050166">
    <property type="entry name" value="ABC_transporter_ATP-bind"/>
</dbReference>
<gene>
    <name evidence="6" type="ORF">SAMN05216499_11564</name>
</gene>
<dbReference type="Gene3D" id="3.40.50.300">
    <property type="entry name" value="P-loop containing nucleotide triphosphate hydrolases"/>
    <property type="match status" value="1"/>
</dbReference>
<evidence type="ECO:0000256" key="4">
    <source>
        <dbReference type="SAM" id="MobiDB-lite"/>
    </source>
</evidence>
<name>A0A1M7M249_9ACTN</name>
<dbReference type="InterPro" id="IPR027417">
    <property type="entry name" value="P-loop_NTPase"/>
</dbReference>
<feature type="domain" description="ABC transporter" evidence="5">
    <location>
        <begin position="27"/>
        <end position="242"/>
    </location>
</feature>
<accession>A0A1M7M249</accession>
<dbReference type="PANTHER" id="PTHR42788:SF13">
    <property type="entry name" value="ALIPHATIC SULFONATES IMPORT ATP-BINDING PROTEIN SSUB"/>
    <property type="match status" value="1"/>
</dbReference>
<dbReference type="PANTHER" id="PTHR42788">
    <property type="entry name" value="TAURINE IMPORT ATP-BINDING PROTEIN-RELATED"/>
    <property type="match status" value="1"/>
</dbReference>
<evidence type="ECO:0000256" key="3">
    <source>
        <dbReference type="ARBA" id="ARBA00022840"/>
    </source>
</evidence>
<dbReference type="InterPro" id="IPR003593">
    <property type="entry name" value="AAA+_ATPase"/>
</dbReference>
<dbReference type="STRING" id="310782.SAMN05216499_11564"/>
<dbReference type="RefSeq" id="WP_079189968.1">
    <property type="nucleotide sequence ID" value="NZ_FRBI01000015.1"/>
</dbReference>
<evidence type="ECO:0000313" key="6">
    <source>
        <dbReference type="EMBL" id="SHM84736.1"/>
    </source>
</evidence>
<evidence type="ECO:0000313" key="7">
    <source>
        <dbReference type="Proteomes" id="UP000184111"/>
    </source>
</evidence>
<keyword evidence="3 6" id="KW-0067">ATP-binding</keyword>
<proteinExistence type="predicted"/>
<protein>
    <submittedName>
        <fullName evidence="6">Sulfonate transport system ATP-binding protein</fullName>
    </submittedName>
</protein>
<feature type="region of interest" description="Disordered" evidence="4">
    <location>
        <begin position="253"/>
        <end position="275"/>
    </location>
</feature>
<dbReference type="AlphaFoldDB" id="A0A1M7M249"/>
<dbReference type="SMART" id="SM00382">
    <property type="entry name" value="AAA"/>
    <property type="match status" value="1"/>
</dbReference>
<dbReference type="SUPFAM" id="SSF52540">
    <property type="entry name" value="P-loop containing nucleoside triphosphate hydrolases"/>
    <property type="match status" value="1"/>
</dbReference>
<keyword evidence="2" id="KW-0547">Nucleotide-binding</keyword>
<evidence type="ECO:0000256" key="1">
    <source>
        <dbReference type="ARBA" id="ARBA00022448"/>
    </source>
</evidence>
<keyword evidence="7" id="KW-1185">Reference proteome</keyword>
<sequence length="275" mass="29388">MSGTLAGTGRARQAAAGDLPGGSLAAVRIRGLRRTFGARDVLDGLDLDIAQGEFVALLGASGTGKTTLLRILGALDRHDAGTVLVPETRTVVFQEPRLVPSKKVLGNVTVALPRGPHTRETGRRALAEVGLEGHADAWPGTLSGGEAQRVALARALIREPELLLLDEPFAALDALTRLRMHDLVGELCRRHRPAVLLVTHDVDEAIRLADRVAVLRDGRLATDERIAIDHPRDSADPRFAALRTRLLTELGVHRAEPVPQPTRDTAPATAKESPA</sequence>
<dbReference type="PROSITE" id="PS50893">
    <property type="entry name" value="ABC_TRANSPORTER_2"/>
    <property type="match status" value="1"/>
</dbReference>